<comment type="pathway">
    <text evidence="3">Lipid metabolism; fatty acid biosynthesis.</text>
</comment>
<keyword evidence="3" id="KW-0276">Fatty acid metabolism</keyword>
<dbReference type="GO" id="GO:0016020">
    <property type="term" value="C:membrane"/>
    <property type="evidence" value="ECO:0007669"/>
    <property type="project" value="GOC"/>
</dbReference>
<comment type="similarity">
    <text evidence="3">Belongs to the acyl carrier protein (ACP) family.</text>
</comment>
<dbReference type="GO" id="GO:0009245">
    <property type="term" value="P:lipid A biosynthetic process"/>
    <property type="evidence" value="ECO:0007669"/>
    <property type="project" value="TreeGrafter"/>
</dbReference>
<keyword evidence="1 3" id="KW-0596">Phosphopantetheine</keyword>
<dbReference type="InterPro" id="IPR009081">
    <property type="entry name" value="PP-bd_ACP"/>
</dbReference>
<evidence type="ECO:0000256" key="1">
    <source>
        <dbReference type="ARBA" id="ARBA00022450"/>
    </source>
</evidence>
<feature type="domain" description="Carrier" evidence="4">
    <location>
        <begin position="5"/>
        <end position="83"/>
    </location>
</feature>
<dbReference type="PROSITE" id="PS50075">
    <property type="entry name" value="CARRIER"/>
    <property type="match status" value="1"/>
</dbReference>
<dbReference type="PANTHER" id="PTHR20863:SF69">
    <property type="entry name" value="ACYL CARRIER PROTEIN"/>
    <property type="match status" value="1"/>
</dbReference>
<evidence type="ECO:0000256" key="3">
    <source>
        <dbReference type="HAMAP-Rule" id="MF_01217"/>
    </source>
</evidence>
<dbReference type="SUPFAM" id="SSF47336">
    <property type="entry name" value="ACP-like"/>
    <property type="match status" value="1"/>
</dbReference>
<keyword evidence="2 3" id="KW-0597">Phosphoprotein</keyword>
<dbReference type="KEGG" id="uam:UABAM_03526"/>
<dbReference type="EMBL" id="AP019860">
    <property type="protein sequence ID" value="BBM85163.1"/>
    <property type="molecule type" value="Genomic_DNA"/>
</dbReference>
<dbReference type="PANTHER" id="PTHR20863">
    <property type="entry name" value="ACYL CARRIER PROTEIN"/>
    <property type="match status" value="1"/>
</dbReference>
<evidence type="ECO:0000313" key="5">
    <source>
        <dbReference type="EMBL" id="BBM85163.1"/>
    </source>
</evidence>
<keyword evidence="3" id="KW-0443">Lipid metabolism</keyword>
<sequence>MDKEMSHEEILEKVCGILHEEFEIENEDLQPQAHLFEDLELDSLDAVDLIVALEKLFAFRAQEERAKELRTIEDIVHFILENQKMVKEQQGATQS</sequence>
<feature type="modified residue" description="O-(pantetheine 4'-phosphoryl)serine" evidence="3">
    <location>
        <position position="43"/>
    </location>
</feature>
<dbReference type="GO" id="GO:0000035">
    <property type="term" value="F:acyl binding"/>
    <property type="evidence" value="ECO:0007669"/>
    <property type="project" value="TreeGrafter"/>
</dbReference>
<comment type="function">
    <text evidence="3">Carrier of the growing fatty acid chain in fatty acid biosynthesis.</text>
</comment>
<dbReference type="GO" id="GO:0000036">
    <property type="term" value="F:acyl carrier activity"/>
    <property type="evidence" value="ECO:0007669"/>
    <property type="project" value="UniProtKB-UniRule"/>
</dbReference>
<keyword evidence="3" id="KW-0444">Lipid biosynthesis</keyword>
<organism evidence="5 6">
    <name type="scientific">Uabimicrobium amorphum</name>
    <dbReference type="NCBI Taxonomy" id="2596890"/>
    <lineage>
        <taxon>Bacteria</taxon>
        <taxon>Pseudomonadati</taxon>
        <taxon>Planctomycetota</taxon>
        <taxon>Candidatus Uabimicrobiia</taxon>
        <taxon>Candidatus Uabimicrobiales</taxon>
        <taxon>Candidatus Uabimicrobiaceae</taxon>
        <taxon>Candidatus Uabimicrobium</taxon>
    </lineage>
</organism>
<evidence type="ECO:0000256" key="2">
    <source>
        <dbReference type="ARBA" id="ARBA00022553"/>
    </source>
</evidence>
<evidence type="ECO:0000313" key="6">
    <source>
        <dbReference type="Proteomes" id="UP000326354"/>
    </source>
</evidence>
<dbReference type="GO" id="GO:0005829">
    <property type="term" value="C:cytosol"/>
    <property type="evidence" value="ECO:0007669"/>
    <property type="project" value="TreeGrafter"/>
</dbReference>
<dbReference type="InterPro" id="IPR036736">
    <property type="entry name" value="ACP-like_sf"/>
</dbReference>
<dbReference type="HAMAP" id="MF_01217">
    <property type="entry name" value="Acyl_carrier"/>
    <property type="match status" value="1"/>
</dbReference>
<keyword evidence="6" id="KW-1185">Reference proteome</keyword>
<dbReference type="OrthoDB" id="1004764at2"/>
<protein>
    <recommendedName>
        <fullName evidence="3">Acyl carrier protein</fullName>
        <shortName evidence="3">ACP</shortName>
    </recommendedName>
</protein>
<dbReference type="UniPathway" id="UPA00094"/>
<comment type="PTM">
    <text evidence="3">4'-phosphopantetheine is transferred from CoA to a specific serine of apo-ACP by AcpS. This modification is essential for activity because fatty acids are bound in thioester linkage to the sulfhydryl of the prosthetic group.</text>
</comment>
<accession>A0A5S9INI2</accession>
<dbReference type="Proteomes" id="UP000326354">
    <property type="component" value="Chromosome"/>
</dbReference>
<comment type="subcellular location">
    <subcellularLocation>
        <location evidence="3">Cytoplasm</location>
    </subcellularLocation>
</comment>
<evidence type="ECO:0000259" key="4">
    <source>
        <dbReference type="PROSITE" id="PS50075"/>
    </source>
</evidence>
<name>A0A5S9INI2_UABAM</name>
<keyword evidence="3" id="KW-0275">Fatty acid biosynthesis</keyword>
<dbReference type="RefSeq" id="WP_151969281.1">
    <property type="nucleotide sequence ID" value="NZ_AP019860.1"/>
</dbReference>
<dbReference type="Pfam" id="PF00550">
    <property type="entry name" value="PP-binding"/>
    <property type="match status" value="1"/>
</dbReference>
<dbReference type="Gene3D" id="1.10.1200.10">
    <property type="entry name" value="ACP-like"/>
    <property type="match status" value="1"/>
</dbReference>
<gene>
    <name evidence="3" type="primary">acpP</name>
    <name evidence="5" type="ORF">UABAM_03526</name>
</gene>
<dbReference type="AlphaFoldDB" id="A0A5S9INI2"/>
<proteinExistence type="inferred from homology"/>
<dbReference type="NCBIfam" id="NF003757">
    <property type="entry name" value="PRK05350.1"/>
    <property type="match status" value="1"/>
</dbReference>
<dbReference type="InterPro" id="IPR003231">
    <property type="entry name" value="ACP"/>
</dbReference>
<keyword evidence="3" id="KW-0963">Cytoplasm</keyword>
<reference evidence="5 6" key="1">
    <citation type="submission" date="2019-08" db="EMBL/GenBank/DDBJ databases">
        <title>Complete genome sequence of Candidatus Uab amorphum.</title>
        <authorList>
            <person name="Shiratori T."/>
            <person name="Suzuki S."/>
            <person name="Kakizawa Y."/>
            <person name="Ishida K."/>
        </authorList>
    </citation>
    <scope>NUCLEOTIDE SEQUENCE [LARGE SCALE GENOMIC DNA]</scope>
    <source>
        <strain evidence="5 6">SRT547</strain>
    </source>
</reference>